<evidence type="ECO:0000313" key="3">
    <source>
        <dbReference type="Proteomes" id="UP000789759"/>
    </source>
</evidence>
<dbReference type="EMBL" id="CAJVQA010002191">
    <property type="protein sequence ID" value="CAG8539430.1"/>
    <property type="molecule type" value="Genomic_DNA"/>
</dbReference>
<protein>
    <submittedName>
        <fullName evidence="2">3714_t:CDS:1</fullName>
    </submittedName>
</protein>
<proteinExistence type="predicted"/>
<organism evidence="2 3">
    <name type="scientific">Cetraspora pellucida</name>
    <dbReference type="NCBI Taxonomy" id="1433469"/>
    <lineage>
        <taxon>Eukaryota</taxon>
        <taxon>Fungi</taxon>
        <taxon>Fungi incertae sedis</taxon>
        <taxon>Mucoromycota</taxon>
        <taxon>Glomeromycotina</taxon>
        <taxon>Glomeromycetes</taxon>
        <taxon>Diversisporales</taxon>
        <taxon>Gigasporaceae</taxon>
        <taxon>Cetraspora</taxon>
    </lineage>
</organism>
<name>A0A9N9ATF4_9GLOM</name>
<feature type="region of interest" description="Disordered" evidence="1">
    <location>
        <begin position="51"/>
        <end position="82"/>
    </location>
</feature>
<feature type="non-terminal residue" evidence="2">
    <location>
        <position position="1"/>
    </location>
</feature>
<keyword evidence="3" id="KW-1185">Reference proteome</keyword>
<feature type="compositionally biased region" description="Polar residues" evidence="1">
    <location>
        <begin position="51"/>
        <end position="76"/>
    </location>
</feature>
<evidence type="ECO:0000256" key="1">
    <source>
        <dbReference type="SAM" id="MobiDB-lite"/>
    </source>
</evidence>
<sequence length="82" mass="9492">IYTEHQDQQLLCIELVPDNRNKKVLSKREATRLSNTLLIDAKAFDTKLNIQNKKNENQSQNFEQKSTDTQENSAQRDLTDAT</sequence>
<comment type="caution">
    <text evidence="2">The sequence shown here is derived from an EMBL/GenBank/DDBJ whole genome shotgun (WGS) entry which is preliminary data.</text>
</comment>
<accession>A0A9N9ATF4</accession>
<feature type="non-terminal residue" evidence="2">
    <location>
        <position position="82"/>
    </location>
</feature>
<evidence type="ECO:0000313" key="2">
    <source>
        <dbReference type="EMBL" id="CAG8539430.1"/>
    </source>
</evidence>
<dbReference type="Proteomes" id="UP000789759">
    <property type="component" value="Unassembled WGS sequence"/>
</dbReference>
<reference evidence="2" key="1">
    <citation type="submission" date="2021-06" db="EMBL/GenBank/DDBJ databases">
        <authorList>
            <person name="Kallberg Y."/>
            <person name="Tangrot J."/>
            <person name="Rosling A."/>
        </authorList>
    </citation>
    <scope>NUCLEOTIDE SEQUENCE</scope>
    <source>
        <strain evidence="2">FL966</strain>
    </source>
</reference>
<gene>
    <name evidence="2" type="ORF">CPELLU_LOCUS4228</name>
</gene>
<dbReference type="AlphaFoldDB" id="A0A9N9ATF4"/>